<evidence type="ECO:0000256" key="5">
    <source>
        <dbReference type="ARBA" id="ARBA00022490"/>
    </source>
</evidence>
<dbReference type="InterPro" id="IPR013785">
    <property type="entry name" value="Aldolase_TIM"/>
</dbReference>
<dbReference type="PROSITE" id="PS00666">
    <property type="entry name" value="DHDPS_2"/>
    <property type="match status" value="1"/>
</dbReference>
<keyword evidence="8" id="KW-0457">Lysine biosynthesis</keyword>
<dbReference type="InterPro" id="IPR002220">
    <property type="entry name" value="DapA-like"/>
</dbReference>
<dbReference type="GO" id="GO:0019877">
    <property type="term" value="P:diaminopimelate biosynthetic process"/>
    <property type="evidence" value="ECO:0007669"/>
    <property type="project" value="UniProtKB-KW"/>
</dbReference>
<dbReference type="Pfam" id="PF00701">
    <property type="entry name" value="DHDPS"/>
    <property type="match status" value="1"/>
</dbReference>
<dbReference type="EC" id="4.3.3.7" evidence="4 12"/>
<dbReference type="PANTHER" id="PTHR12128:SF66">
    <property type="entry name" value="4-HYDROXY-2-OXOGLUTARATE ALDOLASE, MITOCHONDRIAL"/>
    <property type="match status" value="1"/>
</dbReference>
<accession>A0A975AEK9</accession>
<name>A0A975AEK9_9PROT</name>
<dbReference type="InterPro" id="IPR005263">
    <property type="entry name" value="DapA"/>
</dbReference>
<gene>
    <name evidence="16" type="primary">dapA</name>
    <name evidence="16" type="ORF">JSR06_00140</name>
</gene>
<comment type="pathway">
    <text evidence="2">Amino-acid biosynthesis; L-lysine biosynthesis via DAP pathway; (S)-tetrahydrodipicolinate from L-aspartate: step 3/4.</text>
</comment>
<evidence type="ECO:0000256" key="1">
    <source>
        <dbReference type="ARBA" id="ARBA00003294"/>
    </source>
</evidence>
<dbReference type="PANTHER" id="PTHR12128">
    <property type="entry name" value="DIHYDRODIPICOLINATE SYNTHASE"/>
    <property type="match status" value="1"/>
</dbReference>
<evidence type="ECO:0000256" key="10">
    <source>
        <dbReference type="ARBA" id="ARBA00023270"/>
    </source>
</evidence>
<evidence type="ECO:0000256" key="15">
    <source>
        <dbReference type="PIRSR" id="PIRSR001365-2"/>
    </source>
</evidence>
<evidence type="ECO:0000256" key="2">
    <source>
        <dbReference type="ARBA" id="ARBA00005120"/>
    </source>
</evidence>
<comment type="similarity">
    <text evidence="3 13">Belongs to the DapA family.</text>
</comment>
<evidence type="ECO:0000256" key="12">
    <source>
        <dbReference type="NCBIfam" id="TIGR00674"/>
    </source>
</evidence>
<evidence type="ECO:0000256" key="8">
    <source>
        <dbReference type="ARBA" id="ARBA00023154"/>
    </source>
</evidence>
<feature type="active site" description="Schiff-base intermediate with substrate" evidence="14">
    <location>
        <position position="171"/>
    </location>
</feature>
<reference evidence="16" key="1">
    <citation type="submission" date="2021-02" db="EMBL/GenBank/DDBJ databases">
        <authorList>
            <person name="Franco D."/>
        </authorList>
    </citation>
    <scope>NUCLEOTIDE SEQUENCE</scope>
    <source>
        <strain evidence="16">RANSCY</strain>
    </source>
</reference>
<dbReference type="PRINTS" id="PR00146">
    <property type="entry name" value="DHPICSNTHASE"/>
</dbReference>
<reference evidence="16" key="2">
    <citation type="submission" date="2021-03" db="EMBL/GenBank/DDBJ databases">
        <title>Alternative transmission patterns in independently acquired nutritional co-symbionts of Dictyopharidae planthoppers.</title>
        <authorList>
            <person name="Michalik A."/>
            <person name="Lukasik P."/>
        </authorList>
    </citation>
    <scope>NUCLEOTIDE SEQUENCE</scope>
    <source>
        <strain evidence="16">RANSCY</strain>
    </source>
</reference>
<dbReference type="SMART" id="SM01130">
    <property type="entry name" value="DHDPS"/>
    <property type="match status" value="1"/>
</dbReference>
<comment type="catalytic activity">
    <reaction evidence="11">
        <text>L-aspartate 4-semialdehyde + pyruvate = (2S,4S)-4-hydroxy-2,3,4,5-tetrahydrodipicolinate + H2O + H(+)</text>
        <dbReference type="Rhea" id="RHEA:34171"/>
        <dbReference type="ChEBI" id="CHEBI:15361"/>
        <dbReference type="ChEBI" id="CHEBI:15377"/>
        <dbReference type="ChEBI" id="CHEBI:15378"/>
        <dbReference type="ChEBI" id="CHEBI:67139"/>
        <dbReference type="ChEBI" id="CHEBI:537519"/>
        <dbReference type="EC" id="4.3.3.7"/>
    </reaction>
</comment>
<dbReference type="Gene3D" id="3.20.20.70">
    <property type="entry name" value="Aldolase class I"/>
    <property type="match status" value="1"/>
</dbReference>
<keyword evidence="9 13" id="KW-0456">Lyase</keyword>
<feature type="active site" description="Proton donor/acceptor" evidence="14">
    <location>
        <position position="143"/>
    </location>
</feature>
<dbReference type="GO" id="GO:0009089">
    <property type="term" value="P:lysine biosynthetic process via diaminopimelate"/>
    <property type="evidence" value="ECO:0007669"/>
    <property type="project" value="UniProtKB-UniRule"/>
</dbReference>
<sequence length="302" mass="35530">MDLLILNIYITLRKVIVSIITPMRKNLKIRYSSIKRLVNMQLLNGNRNILVNATTSESTSLSSREKIEIIRYLSRTFKKEINLISGSCCNSTRKSIKLIEKLNKEKLESILQITPYYYNSSEEGVVNHFKAISLKSKIPIIVYNVPKRTGIDISSDCLKKIFKISNIIGIKDSSCNNKELVKKIKLCNDRGKIFLCGDDLQVFKLRKYNIDGVVSVLSNVFPLEIRKVLLCKKGYYFNNRIYKLIRNLSKYNNPLLIKWLLKKIRVSEEFFRLPLVKLNKKDKRKIKYYLKRYYNNFFKRIF</sequence>
<dbReference type="GO" id="GO:0008840">
    <property type="term" value="F:4-hydroxy-tetrahydrodipicolinate synthase activity"/>
    <property type="evidence" value="ECO:0007669"/>
    <property type="project" value="UniProtKB-UniRule"/>
</dbReference>
<dbReference type="EMBL" id="CP071412">
    <property type="protein sequence ID" value="QSW38002.1"/>
    <property type="molecule type" value="Genomic_DNA"/>
</dbReference>
<evidence type="ECO:0000256" key="13">
    <source>
        <dbReference type="PIRNR" id="PIRNR001365"/>
    </source>
</evidence>
<evidence type="ECO:0000256" key="11">
    <source>
        <dbReference type="ARBA" id="ARBA00047836"/>
    </source>
</evidence>
<dbReference type="Proteomes" id="UP000663347">
    <property type="component" value="Chromosome"/>
</dbReference>
<dbReference type="PIRSF" id="PIRSF001365">
    <property type="entry name" value="DHDPS"/>
    <property type="match status" value="1"/>
</dbReference>
<feature type="binding site" evidence="15">
    <location>
        <position position="55"/>
    </location>
    <ligand>
        <name>pyruvate</name>
        <dbReference type="ChEBI" id="CHEBI:15361"/>
    </ligand>
</feature>
<evidence type="ECO:0000313" key="16">
    <source>
        <dbReference type="EMBL" id="QSW38002.1"/>
    </source>
</evidence>
<dbReference type="SUPFAM" id="SSF51569">
    <property type="entry name" value="Aldolase"/>
    <property type="match status" value="1"/>
</dbReference>
<keyword evidence="6" id="KW-0028">Amino-acid biosynthesis</keyword>
<evidence type="ECO:0000256" key="4">
    <source>
        <dbReference type="ARBA" id="ARBA00012086"/>
    </source>
</evidence>
<comment type="function">
    <text evidence="1">Catalyzes the condensation of (S)-aspartate-beta-semialdehyde [(S)-ASA] and pyruvate to 4-hydroxy-tetrahydrodipicolinate (HTPA).</text>
</comment>
<keyword evidence="5" id="KW-0963">Cytoplasm</keyword>
<keyword evidence="7" id="KW-0220">Diaminopimelate biosynthesis</keyword>
<evidence type="ECO:0000256" key="7">
    <source>
        <dbReference type="ARBA" id="ARBA00022915"/>
    </source>
</evidence>
<keyword evidence="10" id="KW-0704">Schiff base</keyword>
<dbReference type="AlphaFoldDB" id="A0A975AEK9"/>
<evidence type="ECO:0000256" key="9">
    <source>
        <dbReference type="ARBA" id="ARBA00023239"/>
    </source>
</evidence>
<organism evidence="16 17">
    <name type="scientific">Candidatus Vidania fulgoroideorum</name>
    <dbReference type="NCBI Taxonomy" id="881286"/>
    <lineage>
        <taxon>Bacteria</taxon>
        <taxon>Pseudomonadati</taxon>
        <taxon>Pseudomonadota</taxon>
        <taxon>Betaproteobacteria</taxon>
        <taxon>Candidatus Vidania</taxon>
    </lineage>
</organism>
<evidence type="ECO:0000256" key="14">
    <source>
        <dbReference type="PIRSR" id="PIRSR001365-1"/>
    </source>
</evidence>
<dbReference type="InterPro" id="IPR020625">
    <property type="entry name" value="Schiff_base-form_aldolases_AS"/>
</dbReference>
<proteinExistence type="inferred from homology"/>
<protein>
    <recommendedName>
        <fullName evidence="4 12">4-hydroxy-tetrahydrodipicolinate synthase</fullName>
        <ecNumber evidence="4 12">4.3.3.7</ecNumber>
    </recommendedName>
</protein>
<evidence type="ECO:0000256" key="6">
    <source>
        <dbReference type="ARBA" id="ARBA00022605"/>
    </source>
</evidence>
<dbReference type="NCBIfam" id="TIGR00674">
    <property type="entry name" value="dapA"/>
    <property type="match status" value="1"/>
</dbReference>
<feature type="binding site" evidence="15">
    <location>
        <position position="214"/>
    </location>
    <ligand>
        <name>pyruvate</name>
        <dbReference type="ChEBI" id="CHEBI:15361"/>
    </ligand>
</feature>
<evidence type="ECO:0000256" key="3">
    <source>
        <dbReference type="ARBA" id="ARBA00007592"/>
    </source>
</evidence>
<evidence type="ECO:0000313" key="17">
    <source>
        <dbReference type="Proteomes" id="UP000663347"/>
    </source>
</evidence>